<dbReference type="FunFam" id="3.30.70.270:FF:000001">
    <property type="entry name" value="Diguanylate cyclase domain protein"/>
    <property type="match status" value="1"/>
</dbReference>
<feature type="transmembrane region" description="Helical" evidence="1">
    <location>
        <begin position="165"/>
        <end position="184"/>
    </location>
</feature>
<feature type="domain" description="GGDEF" evidence="2">
    <location>
        <begin position="285"/>
        <end position="418"/>
    </location>
</feature>
<dbReference type="RefSeq" id="WP_013578741.1">
    <property type="nucleotide sequence ID" value="NC_015064.1"/>
</dbReference>
<proteinExistence type="predicted"/>
<dbReference type="GO" id="GO:0003824">
    <property type="term" value="F:catalytic activity"/>
    <property type="evidence" value="ECO:0007669"/>
    <property type="project" value="UniProtKB-ARBA"/>
</dbReference>
<dbReference type="STRING" id="1198114.AciX9_0341"/>
<evidence type="ECO:0000259" key="2">
    <source>
        <dbReference type="PROSITE" id="PS50887"/>
    </source>
</evidence>
<dbReference type="Pfam" id="PF00990">
    <property type="entry name" value="GGDEF"/>
    <property type="match status" value="1"/>
</dbReference>
<organism evidence="4">
    <name type="scientific">Granulicella tundricola (strain ATCC BAA-1859 / DSM 23138 / MP5ACTX9)</name>
    <dbReference type="NCBI Taxonomy" id="1198114"/>
    <lineage>
        <taxon>Bacteria</taxon>
        <taxon>Pseudomonadati</taxon>
        <taxon>Acidobacteriota</taxon>
        <taxon>Terriglobia</taxon>
        <taxon>Terriglobales</taxon>
        <taxon>Acidobacteriaceae</taxon>
        <taxon>Granulicella</taxon>
    </lineage>
</organism>
<keyword evidence="1" id="KW-0812">Transmembrane</keyword>
<dbReference type="SMART" id="SM00267">
    <property type="entry name" value="GGDEF"/>
    <property type="match status" value="1"/>
</dbReference>
<dbReference type="OrthoDB" id="9805474at2"/>
<dbReference type="eggNOG" id="COG2199">
    <property type="taxonomic scope" value="Bacteria"/>
</dbReference>
<dbReference type="Proteomes" id="UP000000343">
    <property type="component" value="Chromosome"/>
</dbReference>
<keyword evidence="4" id="KW-1185">Reference proteome</keyword>
<dbReference type="InterPro" id="IPR052163">
    <property type="entry name" value="DGC-Regulatory_Protein"/>
</dbReference>
<dbReference type="NCBIfam" id="TIGR00254">
    <property type="entry name" value="GGDEF"/>
    <property type="match status" value="1"/>
</dbReference>
<gene>
    <name evidence="3" type="ordered locus">AciX9_0341</name>
</gene>
<reference evidence="4" key="1">
    <citation type="submission" date="2011-01" db="EMBL/GenBank/DDBJ databases">
        <title>Complete sequence of chromosome of Acidobacterium sp. MP5ACTX9.</title>
        <authorList>
            <consortium name="US DOE Joint Genome Institute"/>
            <person name="Lucas S."/>
            <person name="Copeland A."/>
            <person name="Lapidus A."/>
            <person name="Cheng J.-F."/>
            <person name="Goodwin L."/>
            <person name="Pitluck S."/>
            <person name="Teshima H."/>
            <person name="Detter J.C."/>
            <person name="Han C."/>
            <person name="Tapia R."/>
            <person name="Land M."/>
            <person name="Hauser L."/>
            <person name="Kyrpides N."/>
            <person name="Ivanova N."/>
            <person name="Ovchinnikova G."/>
            <person name="Pagani I."/>
            <person name="Rawat S.R."/>
            <person name="Mannisto M."/>
            <person name="Haggblom M.M."/>
            <person name="Woyke T."/>
        </authorList>
    </citation>
    <scope>NUCLEOTIDE SEQUENCE [LARGE SCALE GENOMIC DNA]</scope>
    <source>
        <strain evidence="4">MP5ACTX9</strain>
    </source>
</reference>
<dbReference type="Gene3D" id="3.30.70.270">
    <property type="match status" value="1"/>
</dbReference>
<accession>E8WWT5</accession>
<evidence type="ECO:0000256" key="1">
    <source>
        <dbReference type="SAM" id="Phobius"/>
    </source>
</evidence>
<protein>
    <submittedName>
        <fullName evidence="3">Diguanylate cyclase</fullName>
    </submittedName>
</protein>
<dbReference type="KEGG" id="acm:AciX9_0341"/>
<keyword evidence="1" id="KW-0472">Membrane</keyword>
<dbReference type="HOGENOM" id="CLU_000445_11_1_0"/>
<dbReference type="PROSITE" id="PS50887">
    <property type="entry name" value="GGDEF"/>
    <property type="match status" value="1"/>
</dbReference>
<dbReference type="InterPro" id="IPR000160">
    <property type="entry name" value="GGDEF_dom"/>
</dbReference>
<feature type="transmembrane region" description="Helical" evidence="1">
    <location>
        <begin position="30"/>
        <end position="49"/>
    </location>
</feature>
<name>E8WWT5_GRATM</name>
<feature type="transmembrane region" description="Helical" evidence="1">
    <location>
        <begin position="226"/>
        <end position="244"/>
    </location>
</feature>
<dbReference type="InterPro" id="IPR043128">
    <property type="entry name" value="Rev_trsase/Diguanyl_cyclase"/>
</dbReference>
<evidence type="ECO:0000313" key="4">
    <source>
        <dbReference type="Proteomes" id="UP000000343"/>
    </source>
</evidence>
<dbReference type="InterPro" id="IPR029787">
    <property type="entry name" value="Nucleotide_cyclase"/>
</dbReference>
<feature type="transmembrane region" description="Helical" evidence="1">
    <location>
        <begin position="90"/>
        <end position="109"/>
    </location>
</feature>
<dbReference type="CDD" id="cd01949">
    <property type="entry name" value="GGDEF"/>
    <property type="match status" value="1"/>
</dbReference>
<evidence type="ECO:0000313" key="3">
    <source>
        <dbReference type="EMBL" id="ADW67413.1"/>
    </source>
</evidence>
<dbReference type="PANTHER" id="PTHR46663:SF2">
    <property type="entry name" value="GGDEF DOMAIN-CONTAINING PROTEIN"/>
    <property type="match status" value="1"/>
</dbReference>
<dbReference type="PANTHER" id="PTHR46663">
    <property type="entry name" value="DIGUANYLATE CYCLASE DGCT-RELATED"/>
    <property type="match status" value="1"/>
</dbReference>
<dbReference type="EMBL" id="CP002480">
    <property type="protein sequence ID" value="ADW67413.1"/>
    <property type="molecule type" value="Genomic_DNA"/>
</dbReference>
<feature type="transmembrane region" description="Helical" evidence="1">
    <location>
        <begin position="6"/>
        <end position="23"/>
    </location>
</feature>
<feature type="transmembrane region" description="Helical" evidence="1">
    <location>
        <begin position="55"/>
        <end position="78"/>
    </location>
</feature>
<feature type="transmembrane region" description="Helical" evidence="1">
    <location>
        <begin position="141"/>
        <end position="159"/>
    </location>
</feature>
<dbReference type="AlphaFoldDB" id="E8WWT5"/>
<feature type="transmembrane region" description="Helical" evidence="1">
    <location>
        <begin position="115"/>
        <end position="132"/>
    </location>
</feature>
<feature type="transmembrane region" description="Helical" evidence="1">
    <location>
        <begin position="193"/>
        <end position="214"/>
    </location>
</feature>
<keyword evidence="1" id="KW-1133">Transmembrane helix</keyword>
<sequence length="454" mass="49179">MDLSVLPDIFALSLLIGAYRPLVRRAGAHVNLWFVGWAFVLVQAFAVLFEGPPGLRRMVLHLVGVAALELCGVAFILAAANSPKRAIRPLLAFEMALPLVAQVALSGFAGAGFEAARYVVSALFVVPLLHVLSHRLSRRQGLMPLGIVFALFGIVNLPVVVRDPGMVTVAALAMVYLSAAYVCLRNATRLSKGVVTTVVGMALWGLKYPFVAAMHHFYPGVHLEHGLMVLPQYAVVAGSILSLLEEHVIRTERMAMHDALTDLPNRRLFEERFAAAMEEARREKTTIACLVIDVDDFKHINDTMGHAVGDELLRALAVRLSWHMSPRDILARTGGDEFTAMLAGVTDEHHLRFIASAMMSAASVPIAADGRSVDVRISMGIALSPDHADDIEGLREAADEAMYRAKRRGGNLLAFAGDAKDKDDLMVARPAHVPAPILQMKLPMTGGRGRASRG</sequence>
<dbReference type="SUPFAM" id="SSF55073">
    <property type="entry name" value="Nucleotide cyclase"/>
    <property type="match status" value="1"/>
</dbReference>
<dbReference type="PaxDb" id="1198114-AciX9_0341"/>